<evidence type="ECO:0000256" key="4">
    <source>
        <dbReference type="ARBA" id="ARBA00022989"/>
    </source>
</evidence>
<keyword evidence="4 6" id="KW-1133">Transmembrane helix</keyword>
<comment type="subcellular location">
    <subcellularLocation>
        <location evidence="1">Cell membrane</location>
        <topology evidence="1">Multi-pass membrane protein</topology>
    </subcellularLocation>
</comment>
<evidence type="ECO:0000259" key="7">
    <source>
        <dbReference type="Pfam" id="PF06271"/>
    </source>
</evidence>
<gene>
    <name evidence="8" type="ORF">SAMN06296010_3252</name>
</gene>
<evidence type="ECO:0000256" key="2">
    <source>
        <dbReference type="ARBA" id="ARBA00022475"/>
    </source>
</evidence>
<dbReference type="InterPro" id="IPR051791">
    <property type="entry name" value="Pra-immunoreactive"/>
</dbReference>
<evidence type="ECO:0000256" key="5">
    <source>
        <dbReference type="ARBA" id="ARBA00023136"/>
    </source>
</evidence>
<feature type="transmembrane region" description="Helical" evidence="6">
    <location>
        <begin position="20"/>
        <end position="43"/>
    </location>
</feature>
<feature type="transmembrane region" description="Helical" evidence="6">
    <location>
        <begin position="55"/>
        <end position="87"/>
    </location>
</feature>
<name>A0A1X7L327_9MICO</name>
<keyword evidence="2" id="KW-1003">Cell membrane</keyword>
<dbReference type="EMBL" id="FXAY01000007">
    <property type="protein sequence ID" value="SMG48047.1"/>
    <property type="molecule type" value="Genomic_DNA"/>
</dbReference>
<keyword evidence="3 6" id="KW-0812">Transmembrane</keyword>
<proteinExistence type="predicted"/>
<evidence type="ECO:0000313" key="9">
    <source>
        <dbReference type="Proteomes" id="UP000193244"/>
    </source>
</evidence>
<dbReference type="RefSeq" id="WP_176223403.1">
    <property type="nucleotide sequence ID" value="NZ_FXAY01000007.1"/>
</dbReference>
<dbReference type="InterPro" id="IPR010432">
    <property type="entry name" value="RDD"/>
</dbReference>
<dbReference type="GO" id="GO:0005886">
    <property type="term" value="C:plasma membrane"/>
    <property type="evidence" value="ECO:0007669"/>
    <property type="project" value="UniProtKB-SubCell"/>
</dbReference>
<sequence length="156" mass="16374">MTVDSAKTELVVGGIGARIIAFALDIVFLGIVANIGVGVGALINGSTSGEGGVIFTALGIVIGAYLIALIVTLGLAGWTPGLIILGLRVVREDTLMRAGIGRALGRGILLLPIFFWPWLVMLLVTAVRDKSGRHQGLHDSLSRTMVLNVRHGLDPR</sequence>
<evidence type="ECO:0000313" key="8">
    <source>
        <dbReference type="EMBL" id="SMG48047.1"/>
    </source>
</evidence>
<feature type="transmembrane region" description="Helical" evidence="6">
    <location>
        <begin position="107"/>
        <end position="127"/>
    </location>
</feature>
<evidence type="ECO:0000256" key="3">
    <source>
        <dbReference type="ARBA" id="ARBA00022692"/>
    </source>
</evidence>
<dbReference type="Proteomes" id="UP000193244">
    <property type="component" value="Unassembled WGS sequence"/>
</dbReference>
<dbReference type="Pfam" id="PF06271">
    <property type="entry name" value="RDD"/>
    <property type="match status" value="1"/>
</dbReference>
<dbReference type="PANTHER" id="PTHR36115">
    <property type="entry name" value="PROLINE-RICH ANTIGEN HOMOLOG-RELATED"/>
    <property type="match status" value="1"/>
</dbReference>
<evidence type="ECO:0000256" key="1">
    <source>
        <dbReference type="ARBA" id="ARBA00004651"/>
    </source>
</evidence>
<keyword evidence="5 6" id="KW-0472">Membrane</keyword>
<reference evidence="9" key="1">
    <citation type="submission" date="2017-04" db="EMBL/GenBank/DDBJ databases">
        <authorList>
            <person name="Varghese N."/>
            <person name="Submissions S."/>
        </authorList>
    </citation>
    <scope>NUCLEOTIDE SEQUENCE [LARGE SCALE GENOMIC DNA]</scope>
    <source>
        <strain evidence="9">VKM Ac-2510</strain>
    </source>
</reference>
<evidence type="ECO:0000256" key="6">
    <source>
        <dbReference type="SAM" id="Phobius"/>
    </source>
</evidence>
<protein>
    <submittedName>
        <fullName evidence="8">Uncharacterized membrane protein YckC, RDD family</fullName>
    </submittedName>
</protein>
<dbReference type="AlphaFoldDB" id="A0A1X7L327"/>
<keyword evidence="9" id="KW-1185">Reference proteome</keyword>
<organism evidence="8 9">
    <name type="scientific">Agreia pratensis</name>
    <dbReference type="NCBI Taxonomy" id="150121"/>
    <lineage>
        <taxon>Bacteria</taxon>
        <taxon>Bacillati</taxon>
        <taxon>Actinomycetota</taxon>
        <taxon>Actinomycetes</taxon>
        <taxon>Micrococcales</taxon>
        <taxon>Microbacteriaceae</taxon>
        <taxon>Agreia</taxon>
    </lineage>
</organism>
<feature type="domain" description="RDD" evidence="7">
    <location>
        <begin position="13"/>
        <end position="142"/>
    </location>
</feature>
<accession>A0A1X7L327</accession>